<feature type="compositionally biased region" description="Pro residues" evidence="3">
    <location>
        <begin position="236"/>
        <end position="245"/>
    </location>
</feature>
<dbReference type="InterPro" id="IPR026581">
    <property type="entry name" value="TCP10L/CENPJ"/>
</dbReference>
<accession>A0A067CQY9</accession>
<dbReference type="VEuPathDB" id="FungiDB:SPRG_02631"/>
<keyword evidence="2" id="KW-0175">Coiled coil</keyword>
<dbReference type="OMA" id="ETEWKQV"/>
<evidence type="ECO:0000256" key="1">
    <source>
        <dbReference type="ARBA" id="ARBA00005627"/>
    </source>
</evidence>
<dbReference type="InterPro" id="IPR009852">
    <property type="entry name" value="CENPJ_C_dom"/>
</dbReference>
<feature type="compositionally biased region" description="Low complexity" evidence="3">
    <location>
        <begin position="462"/>
        <end position="471"/>
    </location>
</feature>
<dbReference type="Proteomes" id="UP000030745">
    <property type="component" value="Unassembled WGS sequence"/>
</dbReference>
<evidence type="ECO:0000259" key="4">
    <source>
        <dbReference type="Pfam" id="PF07202"/>
    </source>
</evidence>
<feature type="compositionally biased region" description="Low complexity" evidence="3">
    <location>
        <begin position="267"/>
        <end position="295"/>
    </location>
</feature>
<feature type="region of interest" description="Disordered" evidence="3">
    <location>
        <begin position="456"/>
        <end position="509"/>
    </location>
</feature>
<feature type="domain" description="Centromere protein J C-terminal" evidence="4">
    <location>
        <begin position="631"/>
        <end position="660"/>
    </location>
</feature>
<evidence type="ECO:0000313" key="6">
    <source>
        <dbReference type="Proteomes" id="UP000030745"/>
    </source>
</evidence>
<reference evidence="5 6" key="1">
    <citation type="journal article" date="2013" name="PLoS Genet.">
        <title>Distinctive expansion of potential virulence genes in the genome of the oomycete fish pathogen Saprolegnia parasitica.</title>
        <authorList>
            <person name="Jiang R.H."/>
            <person name="de Bruijn I."/>
            <person name="Haas B.J."/>
            <person name="Belmonte R."/>
            <person name="Lobach L."/>
            <person name="Christie J."/>
            <person name="van den Ackerveken G."/>
            <person name="Bottin A."/>
            <person name="Bulone V."/>
            <person name="Diaz-Moreno S.M."/>
            <person name="Dumas B."/>
            <person name="Fan L."/>
            <person name="Gaulin E."/>
            <person name="Govers F."/>
            <person name="Grenville-Briggs L.J."/>
            <person name="Horner N.R."/>
            <person name="Levin J.Z."/>
            <person name="Mammella M."/>
            <person name="Meijer H.J."/>
            <person name="Morris P."/>
            <person name="Nusbaum C."/>
            <person name="Oome S."/>
            <person name="Phillips A.J."/>
            <person name="van Rooyen D."/>
            <person name="Rzeszutek E."/>
            <person name="Saraiva M."/>
            <person name="Secombes C.J."/>
            <person name="Seidl M.F."/>
            <person name="Snel B."/>
            <person name="Stassen J.H."/>
            <person name="Sykes S."/>
            <person name="Tripathy S."/>
            <person name="van den Berg H."/>
            <person name="Vega-Arreguin J.C."/>
            <person name="Wawra S."/>
            <person name="Young S.K."/>
            <person name="Zeng Q."/>
            <person name="Dieguez-Uribeondo J."/>
            <person name="Russ C."/>
            <person name="Tyler B.M."/>
            <person name="van West P."/>
        </authorList>
    </citation>
    <scope>NUCLEOTIDE SEQUENCE [LARGE SCALE GENOMIC DNA]</scope>
    <source>
        <strain evidence="5 6">CBS 223.65</strain>
    </source>
</reference>
<dbReference type="InterPro" id="IPR047002">
    <property type="entry name" value="Tcp10_C_sf"/>
</dbReference>
<protein>
    <recommendedName>
        <fullName evidence="4">Centromere protein J C-terminal domain-containing protein</fullName>
    </recommendedName>
</protein>
<dbReference type="STRING" id="695850.A0A067CQY9"/>
<feature type="compositionally biased region" description="Basic and acidic residues" evidence="3">
    <location>
        <begin position="85"/>
        <end position="95"/>
    </location>
</feature>
<proteinExistence type="inferred from homology"/>
<feature type="region of interest" description="Disordered" evidence="3">
    <location>
        <begin position="63"/>
        <end position="97"/>
    </location>
</feature>
<dbReference type="PANTHER" id="PTHR10331">
    <property type="entry name" value="T COMPLEX PROTEIN 10"/>
    <property type="match status" value="1"/>
</dbReference>
<comment type="similarity">
    <text evidence="1">Belongs to the TCP10 family.</text>
</comment>
<feature type="compositionally biased region" description="Low complexity" evidence="3">
    <location>
        <begin position="69"/>
        <end position="83"/>
    </location>
</feature>
<feature type="region of interest" description="Disordered" evidence="3">
    <location>
        <begin position="132"/>
        <end position="169"/>
    </location>
</feature>
<evidence type="ECO:0000256" key="3">
    <source>
        <dbReference type="SAM" id="MobiDB-lite"/>
    </source>
</evidence>
<evidence type="ECO:0000313" key="5">
    <source>
        <dbReference type="EMBL" id="KDO32938.1"/>
    </source>
</evidence>
<dbReference type="RefSeq" id="XP_012196585.1">
    <property type="nucleotide sequence ID" value="XM_012341195.1"/>
</dbReference>
<dbReference type="Gene3D" id="2.60.450.20">
    <property type="match status" value="1"/>
</dbReference>
<dbReference type="PANTHER" id="PTHR10331:SF6">
    <property type="entry name" value="SPINDLE ASSEMBLY ABNORMAL 4"/>
    <property type="match status" value="1"/>
</dbReference>
<evidence type="ECO:0000256" key="2">
    <source>
        <dbReference type="SAM" id="Coils"/>
    </source>
</evidence>
<name>A0A067CQY9_SAPPC</name>
<feature type="region of interest" description="Disordered" evidence="3">
    <location>
        <begin position="199"/>
        <end position="315"/>
    </location>
</feature>
<feature type="coiled-coil region" evidence="2">
    <location>
        <begin position="417"/>
        <end position="451"/>
    </location>
</feature>
<sequence>MAARSAAMPGDSVSFEALLEKQWPATAPTPAGRHVPKKPFLKKGARGWWKDNIPAKRKPYVLTSEVHEPSAPAASAPRPSAPSKVDARSRLDTSVRSEPSMDLMQSYDWKMQQDADDLEEFEYLEQAMLAQSSPAKDSFLDDYEDGRLAPELLPRQDQDDAPAWEKALYGSEDNADESLLFDEWRKGILKSDEPELHFSSVHVPAPDENDQALHYGSLDMSELSVADSEPWDEDAPAPPASPPAPSLVQQLFQKPPPAVASKPAPPSSSLQTLKLKLQQKATVVPKPKPAKAMAAPKKKAEPTPPRTPTSTSIIPSVIDDKLHELENEVKHYKQETLKLQKRREALEADQRKLDVARKKKAQDELETEWKQVRKEKRSLDQTLKMGVGLLPDRKERAEVDALKAQIVKMKMDETAKANKQKAAMEFFRQRIAELEVRNQELRDELKFMEQERLAHWNWSPEPSTTTTTKMPPSKPTDTDDDMSYDPQVYQADPPVTPDLDASRSSKDENVLGWQSSSMAARASSVSHGYDASGVVPPPPADPPAVMSSVEEIRHPKGKLERRFAFGPIAKTFVFANGTEKDVFVDGHSVVRFANGDIKETYTSKTVYYYAAAQTTHTTLSDGTQIFEFPNQQEISFVDGTTKRIEVNGDEVSLFPDGTRMLEQANGFREVTNPDGTKARDYPDGRTTWVTAAGVETAVLPVGLSPNVNRRQ</sequence>
<dbReference type="GeneID" id="24125174"/>
<feature type="compositionally biased region" description="Pro residues" evidence="3">
    <location>
        <begin position="254"/>
        <end position="266"/>
    </location>
</feature>
<feature type="compositionally biased region" description="Basic and acidic residues" evidence="3">
    <location>
        <begin position="500"/>
        <end position="509"/>
    </location>
</feature>
<dbReference type="KEGG" id="spar:SPRG_02631"/>
<feature type="coiled-coil region" evidence="2">
    <location>
        <begin position="322"/>
        <end position="366"/>
    </location>
</feature>
<dbReference type="Pfam" id="PF07202">
    <property type="entry name" value="Tcp10_C"/>
    <property type="match status" value="1"/>
</dbReference>
<gene>
    <name evidence="5" type="ORF">SPRG_02631</name>
</gene>
<keyword evidence="6" id="KW-1185">Reference proteome</keyword>
<dbReference type="OrthoDB" id="10252174at2759"/>
<dbReference type="EMBL" id="KK583194">
    <property type="protein sequence ID" value="KDO32938.1"/>
    <property type="molecule type" value="Genomic_DNA"/>
</dbReference>
<organism evidence="5 6">
    <name type="scientific">Saprolegnia parasitica (strain CBS 223.65)</name>
    <dbReference type="NCBI Taxonomy" id="695850"/>
    <lineage>
        <taxon>Eukaryota</taxon>
        <taxon>Sar</taxon>
        <taxon>Stramenopiles</taxon>
        <taxon>Oomycota</taxon>
        <taxon>Saprolegniomycetes</taxon>
        <taxon>Saprolegniales</taxon>
        <taxon>Saprolegniaceae</taxon>
        <taxon>Saprolegnia</taxon>
    </lineage>
</organism>
<dbReference type="AlphaFoldDB" id="A0A067CQY9"/>